<dbReference type="EC" id="2.7.13.3" evidence="2"/>
<keyword evidence="6" id="KW-0902">Two-component regulatory system</keyword>
<organism evidence="10 11">
    <name type="scientific">Sediminibacterium ginsengisoli</name>
    <dbReference type="NCBI Taxonomy" id="413434"/>
    <lineage>
        <taxon>Bacteria</taxon>
        <taxon>Pseudomonadati</taxon>
        <taxon>Bacteroidota</taxon>
        <taxon>Chitinophagia</taxon>
        <taxon>Chitinophagales</taxon>
        <taxon>Chitinophagaceae</taxon>
        <taxon>Sediminibacterium</taxon>
    </lineage>
</organism>
<dbReference type="GO" id="GO:0000155">
    <property type="term" value="F:phosphorelay sensor kinase activity"/>
    <property type="evidence" value="ECO:0007669"/>
    <property type="project" value="InterPro"/>
</dbReference>
<feature type="transmembrane region" description="Helical" evidence="7">
    <location>
        <begin position="179"/>
        <end position="199"/>
    </location>
</feature>
<feature type="signal peptide" evidence="8">
    <location>
        <begin position="1"/>
        <end position="28"/>
    </location>
</feature>
<keyword evidence="8" id="KW-0732">Signal</keyword>
<dbReference type="InterPro" id="IPR003594">
    <property type="entry name" value="HATPase_dom"/>
</dbReference>
<protein>
    <recommendedName>
        <fullName evidence="2">histidine kinase</fullName>
        <ecNumber evidence="2">2.7.13.3</ecNumber>
    </recommendedName>
</protein>
<comment type="catalytic activity">
    <reaction evidence="1">
        <text>ATP + protein L-histidine = ADP + protein N-phospho-L-histidine.</text>
        <dbReference type="EC" id="2.7.13.3"/>
    </reaction>
</comment>
<dbReference type="PANTHER" id="PTHR43711">
    <property type="entry name" value="TWO-COMPONENT HISTIDINE KINASE"/>
    <property type="match status" value="1"/>
</dbReference>
<feature type="chain" id="PRO_5012549567" description="histidine kinase" evidence="8">
    <location>
        <begin position="29"/>
        <end position="438"/>
    </location>
</feature>
<dbReference type="OrthoDB" id="9781208at2"/>
<dbReference type="Gene3D" id="3.30.565.10">
    <property type="entry name" value="Histidine kinase-like ATPase, C-terminal domain"/>
    <property type="match status" value="1"/>
</dbReference>
<keyword evidence="4" id="KW-0808">Transferase</keyword>
<dbReference type="PROSITE" id="PS51257">
    <property type="entry name" value="PROKAR_LIPOPROTEIN"/>
    <property type="match status" value="1"/>
</dbReference>
<keyword evidence="11" id="KW-1185">Reference proteome</keyword>
<keyword evidence="7" id="KW-0472">Membrane</keyword>
<dbReference type="InterPro" id="IPR036097">
    <property type="entry name" value="HisK_dim/P_sf"/>
</dbReference>
<dbReference type="InterPro" id="IPR036890">
    <property type="entry name" value="HATPase_C_sf"/>
</dbReference>
<dbReference type="InterPro" id="IPR005467">
    <property type="entry name" value="His_kinase_dom"/>
</dbReference>
<dbReference type="InterPro" id="IPR011990">
    <property type="entry name" value="TPR-like_helical_dom_sf"/>
</dbReference>
<evidence type="ECO:0000256" key="6">
    <source>
        <dbReference type="ARBA" id="ARBA00023012"/>
    </source>
</evidence>
<dbReference type="Proteomes" id="UP000190888">
    <property type="component" value="Unassembled WGS sequence"/>
</dbReference>
<name>A0A1T4R1C8_9BACT</name>
<dbReference type="PRINTS" id="PR00344">
    <property type="entry name" value="BCTRLSENSOR"/>
</dbReference>
<dbReference type="InterPro" id="IPR004358">
    <property type="entry name" value="Sig_transdc_His_kin-like_C"/>
</dbReference>
<dbReference type="EMBL" id="FUWH01000010">
    <property type="protein sequence ID" value="SKA09813.1"/>
    <property type="molecule type" value="Genomic_DNA"/>
</dbReference>
<evidence type="ECO:0000256" key="7">
    <source>
        <dbReference type="SAM" id="Phobius"/>
    </source>
</evidence>
<dbReference type="InterPro" id="IPR003661">
    <property type="entry name" value="HisK_dim/P_dom"/>
</dbReference>
<dbReference type="CDD" id="cd00082">
    <property type="entry name" value="HisKA"/>
    <property type="match status" value="1"/>
</dbReference>
<keyword evidence="5 10" id="KW-0418">Kinase</keyword>
<proteinExistence type="predicted"/>
<gene>
    <name evidence="10" type="ORF">SAMN04488132_11059</name>
</gene>
<keyword evidence="7" id="KW-1133">Transmembrane helix</keyword>
<dbReference type="RefSeq" id="WP_078832308.1">
    <property type="nucleotide sequence ID" value="NZ_FUWH01000010.1"/>
</dbReference>
<accession>A0A1T4R1C8</accession>
<dbReference type="SUPFAM" id="SSF47384">
    <property type="entry name" value="Homodimeric domain of signal transducing histidine kinase"/>
    <property type="match status" value="1"/>
</dbReference>
<evidence type="ECO:0000256" key="8">
    <source>
        <dbReference type="SAM" id="SignalP"/>
    </source>
</evidence>
<dbReference type="SUPFAM" id="SSF48452">
    <property type="entry name" value="TPR-like"/>
    <property type="match status" value="1"/>
</dbReference>
<dbReference type="PANTHER" id="PTHR43711:SF26">
    <property type="entry name" value="SENSOR HISTIDINE KINASE RCSC"/>
    <property type="match status" value="1"/>
</dbReference>
<dbReference type="InterPro" id="IPR050736">
    <property type="entry name" value="Sensor_HK_Regulatory"/>
</dbReference>
<evidence type="ECO:0000259" key="9">
    <source>
        <dbReference type="PROSITE" id="PS50109"/>
    </source>
</evidence>
<dbReference type="Pfam" id="PF02518">
    <property type="entry name" value="HATPase_c"/>
    <property type="match status" value="1"/>
</dbReference>
<dbReference type="PROSITE" id="PS50109">
    <property type="entry name" value="HIS_KIN"/>
    <property type="match status" value="1"/>
</dbReference>
<evidence type="ECO:0000256" key="5">
    <source>
        <dbReference type="ARBA" id="ARBA00022777"/>
    </source>
</evidence>
<evidence type="ECO:0000256" key="4">
    <source>
        <dbReference type="ARBA" id="ARBA00022679"/>
    </source>
</evidence>
<evidence type="ECO:0000256" key="2">
    <source>
        <dbReference type="ARBA" id="ARBA00012438"/>
    </source>
</evidence>
<reference evidence="10 11" key="1">
    <citation type="submission" date="2017-02" db="EMBL/GenBank/DDBJ databases">
        <authorList>
            <person name="Peterson S.W."/>
        </authorList>
    </citation>
    <scope>NUCLEOTIDE SEQUENCE [LARGE SCALE GENOMIC DNA]</scope>
    <source>
        <strain evidence="10 11">DSM 22335</strain>
    </source>
</reference>
<evidence type="ECO:0000256" key="1">
    <source>
        <dbReference type="ARBA" id="ARBA00000085"/>
    </source>
</evidence>
<dbReference type="AlphaFoldDB" id="A0A1T4R1C8"/>
<dbReference type="SUPFAM" id="SSF55874">
    <property type="entry name" value="ATPase domain of HSP90 chaperone/DNA topoisomerase II/histidine kinase"/>
    <property type="match status" value="1"/>
</dbReference>
<evidence type="ECO:0000256" key="3">
    <source>
        <dbReference type="ARBA" id="ARBA00022553"/>
    </source>
</evidence>
<dbReference type="STRING" id="413434.SAMN04488132_11059"/>
<dbReference type="Gene3D" id="1.10.287.130">
    <property type="match status" value="1"/>
</dbReference>
<sequence>MHAKVKKAIPARILSIFIAVSSCLTACAQQPPPVTQTDTIKEHVEKLTDTAHQLLAGGDRGKALQYHKQALQHSKKARLPEHEARSLVHIARILKTEDAGKSLEHLNAAMNIAKEINHKQLQSDIYLAMAEVYRQQENYTEALHALEEHHRLLDSLFTLNKKHEIARIQAEDKRQMERWLLLAGLSTVAIVAIVLAVYFRKIKKLNTALQQSNLVKDKLFSILAHDLRGPAANIAQSLELIEAGVLPAGEQQQLLEQLGKQSTAFANTLQALLDWANSQLRGITNTPVLFDAREVVENNIQVLSGQLTEKQLYVEDKLPATVPLFADRHHFDIIIRNLLSNAVKFSHPGGTIHVDMTEENDVYVFAVRDEGIGISPERQKQLNTAGIDVSFGTKGEKGTGLGLMLSKEFAKALGGNIWLTSEEGRGTTFYFSVRRKKQ</sequence>
<feature type="domain" description="Histidine kinase" evidence="9">
    <location>
        <begin position="222"/>
        <end position="437"/>
    </location>
</feature>
<keyword evidence="7" id="KW-0812">Transmembrane</keyword>
<dbReference type="SMART" id="SM00387">
    <property type="entry name" value="HATPase_c"/>
    <property type="match status" value="1"/>
</dbReference>
<keyword evidence="3" id="KW-0597">Phosphoprotein</keyword>
<evidence type="ECO:0000313" key="10">
    <source>
        <dbReference type="EMBL" id="SKA09813.1"/>
    </source>
</evidence>
<dbReference type="Gene3D" id="1.25.40.10">
    <property type="entry name" value="Tetratricopeptide repeat domain"/>
    <property type="match status" value="1"/>
</dbReference>
<evidence type="ECO:0000313" key="11">
    <source>
        <dbReference type="Proteomes" id="UP000190888"/>
    </source>
</evidence>